<name>A0A1S3ZAL7_TOBAC</name>
<keyword evidence="2" id="KW-1185">Reference proteome</keyword>
<organism evidence="2 3">
    <name type="scientific">Nicotiana tabacum</name>
    <name type="common">Common tobacco</name>
    <dbReference type="NCBI Taxonomy" id="4097"/>
    <lineage>
        <taxon>Eukaryota</taxon>
        <taxon>Viridiplantae</taxon>
        <taxon>Streptophyta</taxon>
        <taxon>Embryophyta</taxon>
        <taxon>Tracheophyta</taxon>
        <taxon>Spermatophyta</taxon>
        <taxon>Magnoliopsida</taxon>
        <taxon>eudicotyledons</taxon>
        <taxon>Gunneridae</taxon>
        <taxon>Pentapetalae</taxon>
        <taxon>asterids</taxon>
        <taxon>lamiids</taxon>
        <taxon>Solanales</taxon>
        <taxon>Solanaceae</taxon>
        <taxon>Nicotianoideae</taxon>
        <taxon>Nicotianeae</taxon>
        <taxon>Nicotiana</taxon>
    </lineage>
</organism>
<dbReference type="AlphaFoldDB" id="A0A1S3ZAL7"/>
<dbReference type="RefSeq" id="XP_016461500.1">
    <property type="nucleotide sequence ID" value="XM_016606014.2"/>
</dbReference>
<dbReference type="RefSeq" id="XP_016461500.1">
    <property type="nucleotide sequence ID" value="XM_016606014.1"/>
</dbReference>
<evidence type="ECO:0000313" key="3">
    <source>
        <dbReference type="RefSeq" id="XP_016461500.1"/>
    </source>
</evidence>
<sequence length="154" mass="16754">MAKSLMTLFLAVSFLLILCDVITVETCQQTCQTREDCSLSCESGFSTCVDGMCVCLADLKAYSADYKDVVTTDTCECREDCQIACDYGIATCVEGSCVCLVLKTHSTNNKDVVTEKIMCKTTLDCRRDLKCKVGFPICVEGGCICSDQLGSILH</sequence>
<reference evidence="2" key="1">
    <citation type="journal article" date="2014" name="Nat. Commun.">
        <title>The tobacco genome sequence and its comparison with those of tomato and potato.</title>
        <authorList>
            <person name="Sierro N."/>
            <person name="Battey J.N."/>
            <person name="Ouadi S."/>
            <person name="Bakaher N."/>
            <person name="Bovet L."/>
            <person name="Willig A."/>
            <person name="Goepfert S."/>
            <person name="Peitsch M.C."/>
            <person name="Ivanov N.V."/>
        </authorList>
    </citation>
    <scope>NUCLEOTIDE SEQUENCE [LARGE SCALE GENOMIC DNA]</scope>
</reference>
<dbReference type="GeneID" id="107784830"/>
<dbReference type="Proteomes" id="UP000790787">
    <property type="component" value="Chromosome 20"/>
</dbReference>
<dbReference type="STRING" id="4097.A0A1S3ZAL7"/>
<reference evidence="3" key="2">
    <citation type="submission" date="2025-08" db="UniProtKB">
        <authorList>
            <consortium name="RefSeq"/>
        </authorList>
    </citation>
    <scope>IDENTIFICATION</scope>
    <source>
        <tissue evidence="3">Leaf</tissue>
    </source>
</reference>
<feature type="chain" id="PRO_5010237567" evidence="1">
    <location>
        <begin position="24"/>
        <end position="154"/>
    </location>
</feature>
<dbReference type="OrthoDB" id="1246716at2759"/>
<dbReference type="PaxDb" id="4097-A0A1S3ZAL7"/>
<feature type="signal peptide" evidence="1">
    <location>
        <begin position="1"/>
        <end position="23"/>
    </location>
</feature>
<gene>
    <name evidence="3" type="primary">LOC107784830</name>
</gene>
<evidence type="ECO:0000313" key="2">
    <source>
        <dbReference type="Proteomes" id="UP000790787"/>
    </source>
</evidence>
<dbReference type="OMA" id="VEGGCIC"/>
<dbReference type="KEGG" id="nta:107784830"/>
<protein>
    <submittedName>
        <fullName evidence="3">Defensin-like protein 298</fullName>
    </submittedName>
    <submittedName>
        <fullName evidence="3">Uncharacterized protein LOC107784830</fullName>
    </submittedName>
</protein>
<keyword evidence="1" id="KW-0732">Signal</keyword>
<proteinExistence type="predicted"/>
<accession>A0A1S3ZAL7</accession>
<evidence type="ECO:0000256" key="1">
    <source>
        <dbReference type="SAM" id="SignalP"/>
    </source>
</evidence>